<feature type="compositionally biased region" description="Gly residues" evidence="1">
    <location>
        <begin position="182"/>
        <end position="192"/>
    </location>
</feature>
<dbReference type="InterPro" id="IPR055563">
    <property type="entry name" value="CdpA_N"/>
</dbReference>
<proteinExistence type="predicted"/>
<dbReference type="OrthoDB" id="235883at2157"/>
<keyword evidence="2" id="KW-1133">Transmembrane helix</keyword>
<gene>
    <name evidence="5" type="ORF">SAMN04488691_101359</name>
</gene>
<feature type="compositionally biased region" description="Low complexity" evidence="1">
    <location>
        <begin position="242"/>
        <end position="301"/>
    </location>
</feature>
<evidence type="ECO:0000259" key="4">
    <source>
        <dbReference type="Pfam" id="PF23601"/>
    </source>
</evidence>
<feature type="transmembrane region" description="Helical" evidence="2">
    <location>
        <begin position="61"/>
        <end position="81"/>
    </location>
</feature>
<feature type="compositionally biased region" description="Low complexity" evidence="1">
    <location>
        <begin position="201"/>
        <end position="230"/>
    </location>
</feature>
<feature type="transmembrane region" description="Helical" evidence="2">
    <location>
        <begin position="128"/>
        <end position="149"/>
    </location>
</feature>
<dbReference type="Proteomes" id="UP000183894">
    <property type="component" value="Unassembled WGS sequence"/>
</dbReference>
<evidence type="ECO:0000256" key="1">
    <source>
        <dbReference type="SAM" id="MobiDB-lite"/>
    </source>
</evidence>
<sequence length="368" mass="38473">MTSLSEAYHGGRGGPSLRRLSLGFGVFLAGALLVIAGIVVATTDVYTSGGATLGEARELGGILGGVGVPAVFLGVFTVLPASRRTRAAAIIGASIAILGVALFSHAYPCQWSGATCGEGLRDLTLETVGVYFFGAITTFWCLFVGVANFKTRNDPGGTATVQVTKKGETRVVEVEKRVRGGLGGIGFLGGTPDGDVDTQTNAQSKQNQQPPNSQSNSFGATTTGATDGGASTQEISSPLDGQRQAQSQAQNQNPSQTQSPNQTQRPNQTQSPNQTQRPNQTQPPSGPTTASTGASSPSQGQNIQASDASEHPDADRPENATVGDRYCGNCAYFEYVRTSDGLKPYCAIHDEMMQDMEACDAWFPRGRQ</sequence>
<evidence type="ECO:0000313" key="6">
    <source>
        <dbReference type="Proteomes" id="UP000183894"/>
    </source>
</evidence>
<keyword evidence="2" id="KW-0472">Membrane</keyword>
<dbReference type="RefSeq" id="WP_074791546.1">
    <property type="nucleotide sequence ID" value="NZ_FOAD01000001.1"/>
</dbReference>
<organism evidence="5 6">
    <name type="scientific">Haloferax larsenii</name>
    <dbReference type="NCBI Taxonomy" id="302484"/>
    <lineage>
        <taxon>Archaea</taxon>
        <taxon>Methanobacteriati</taxon>
        <taxon>Methanobacteriota</taxon>
        <taxon>Stenosarchaea group</taxon>
        <taxon>Halobacteria</taxon>
        <taxon>Halobacteriales</taxon>
        <taxon>Haloferacaceae</taxon>
        <taxon>Haloferax</taxon>
    </lineage>
</organism>
<protein>
    <submittedName>
        <fullName evidence="5">Uncharacterized protein</fullName>
    </submittedName>
</protein>
<dbReference type="Pfam" id="PF23600">
    <property type="entry name" value="CdpA_N"/>
    <property type="match status" value="1"/>
</dbReference>
<keyword evidence="2" id="KW-0812">Transmembrane</keyword>
<dbReference type="AlphaFoldDB" id="A0A1H7GP59"/>
<evidence type="ECO:0000313" key="5">
    <source>
        <dbReference type="EMBL" id="SEK39844.1"/>
    </source>
</evidence>
<accession>A0A1H7GP59</accession>
<feature type="compositionally biased region" description="Basic and acidic residues" evidence="1">
    <location>
        <begin position="308"/>
        <end position="318"/>
    </location>
</feature>
<dbReference type="EMBL" id="FOAD01000001">
    <property type="protein sequence ID" value="SEK39844.1"/>
    <property type="molecule type" value="Genomic_DNA"/>
</dbReference>
<name>A0A1H7GP59_HALLR</name>
<evidence type="ECO:0000259" key="3">
    <source>
        <dbReference type="Pfam" id="PF23600"/>
    </source>
</evidence>
<feature type="domain" description="Cell division protein A N-terminal" evidence="3">
    <location>
        <begin position="2"/>
        <end position="155"/>
    </location>
</feature>
<evidence type="ECO:0000256" key="2">
    <source>
        <dbReference type="SAM" id="Phobius"/>
    </source>
</evidence>
<feature type="domain" description="Cell division protein A C-terminal" evidence="4">
    <location>
        <begin position="324"/>
        <end position="364"/>
    </location>
</feature>
<dbReference type="InterPro" id="IPR055564">
    <property type="entry name" value="CdpA_C"/>
</dbReference>
<feature type="transmembrane region" description="Helical" evidence="2">
    <location>
        <begin position="20"/>
        <end position="41"/>
    </location>
</feature>
<reference evidence="5 6" key="1">
    <citation type="submission" date="2016-10" db="EMBL/GenBank/DDBJ databases">
        <authorList>
            <person name="de Groot N.N."/>
        </authorList>
    </citation>
    <scope>NUCLEOTIDE SEQUENCE [LARGE SCALE GENOMIC DNA]</scope>
    <source>
        <strain evidence="5 6">CDM_5</strain>
    </source>
</reference>
<feature type="transmembrane region" description="Helical" evidence="2">
    <location>
        <begin position="88"/>
        <end position="108"/>
    </location>
</feature>
<dbReference type="Pfam" id="PF23601">
    <property type="entry name" value="CdpA_C"/>
    <property type="match status" value="1"/>
</dbReference>
<feature type="region of interest" description="Disordered" evidence="1">
    <location>
        <begin position="182"/>
        <end position="323"/>
    </location>
</feature>